<dbReference type="AlphaFoldDB" id="A0A5C4R2E7"/>
<dbReference type="RefSeq" id="WP_176695171.1">
    <property type="nucleotide sequence ID" value="NZ_VDDC01000038.1"/>
</dbReference>
<dbReference type="EMBL" id="VDDC01000038">
    <property type="protein sequence ID" value="TNH38093.1"/>
    <property type="molecule type" value="Genomic_DNA"/>
</dbReference>
<protein>
    <submittedName>
        <fullName evidence="1">Uncharacterized protein</fullName>
    </submittedName>
</protein>
<proteinExistence type="predicted"/>
<reference evidence="1 2" key="1">
    <citation type="submission" date="2019-06" db="EMBL/GenBank/DDBJ databases">
        <authorList>
            <person name="Li J."/>
        </authorList>
    </citation>
    <scope>NUCLEOTIDE SEQUENCE [LARGE SCALE GENOMIC DNA]</scope>
    <source>
        <strain evidence="1 2">CGMCC 1.8012</strain>
    </source>
</reference>
<name>A0A5C4R2E7_9RHOB</name>
<comment type="caution">
    <text evidence="1">The sequence shown here is derived from an EMBL/GenBank/DDBJ whole genome shotgun (WGS) entry which is preliminary data.</text>
</comment>
<sequence>MISQLPMEEAQRKNAMDGALLTFDGIGRLAGRVEASENYFEFRTHAALSNAQLNELHRATIEIDGKSEGVLVESTDWLNHTPDQTAVPNSLRLTLRRNISTTVSLDDAEY</sequence>
<dbReference type="Proteomes" id="UP000304880">
    <property type="component" value="Unassembled WGS sequence"/>
</dbReference>
<organism evidence="1 2">
    <name type="scientific">Paracoccus haeundaensis</name>
    <dbReference type="NCBI Taxonomy" id="225362"/>
    <lineage>
        <taxon>Bacteria</taxon>
        <taxon>Pseudomonadati</taxon>
        <taxon>Pseudomonadota</taxon>
        <taxon>Alphaproteobacteria</taxon>
        <taxon>Rhodobacterales</taxon>
        <taxon>Paracoccaceae</taxon>
        <taxon>Paracoccus</taxon>
    </lineage>
</organism>
<evidence type="ECO:0000313" key="2">
    <source>
        <dbReference type="Proteomes" id="UP000304880"/>
    </source>
</evidence>
<keyword evidence="2" id="KW-1185">Reference proteome</keyword>
<evidence type="ECO:0000313" key="1">
    <source>
        <dbReference type="EMBL" id="TNH38093.1"/>
    </source>
</evidence>
<gene>
    <name evidence="1" type="ORF">FHD67_16760</name>
</gene>
<accession>A0A5C4R2E7</accession>